<keyword evidence="4" id="KW-0808">Transferase</keyword>
<feature type="transmembrane region" description="Helical" evidence="9">
    <location>
        <begin position="389"/>
        <end position="413"/>
    </location>
</feature>
<feature type="domain" description="Putative sensor" evidence="12">
    <location>
        <begin position="10"/>
        <end position="157"/>
    </location>
</feature>
<dbReference type="InterPro" id="IPR025828">
    <property type="entry name" value="Put_sensor_dom"/>
</dbReference>
<evidence type="ECO:0000256" key="8">
    <source>
        <dbReference type="ARBA" id="ARBA00023012"/>
    </source>
</evidence>
<comment type="catalytic activity">
    <reaction evidence="1">
        <text>ATP + protein L-histidine = ADP + protein N-phospho-L-histidine.</text>
        <dbReference type="EC" id="2.7.13.3"/>
    </reaction>
</comment>
<evidence type="ECO:0000256" key="2">
    <source>
        <dbReference type="ARBA" id="ARBA00012438"/>
    </source>
</evidence>
<dbReference type="CDD" id="cd16917">
    <property type="entry name" value="HATPase_UhpB-NarQ-NarX-like"/>
    <property type="match status" value="1"/>
</dbReference>
<evidence type="ECO:0000256" key="3">
    <source>
        <dbReference type="ARBA" id="ARBA00022553"/>
    </source>
</evidence>
<accession>A0ABW4GMG9</accession>
<evidence type="ECO:0000256" key="1">
    <source>
        <dbReference type="ARBA" id="ARBA00000085"/>
    </source>
</evidence>
<keyword evidence="3" id="KW-0597">Phosphoprotein</keyword>
<comment type="caution">
    <text evidence="13">The sequence shown here is derived from an EMBL/GenBank/DDBJ whole genome shotgun (WGS) entry which is preliminary data.</text>
</comment>
<feature type="domain" description="Histidine kinase/HSP90-like ATPase" evidence="10">
    <location>
        <begin position="288"/>
        <end position="371"/>
    </location>
</feature>
<organism evidence="13 14">
    <name type="scientific">Nonomuraea guangzhouensis</name>
    <dbReference type="NCBI Taxonomy" id="1291555"/>
    <lineage>
        <taxon>Bacteria</taxon>
        <taxon>Bacillati</taxon>
        <taxon>Actinomycetota</taxon>
        <taxon>Actinomycetes</taxon>
        <taxon>Streptosporangiales</taxon>
        <taxon>Streptosporangiaceae</taxon>
        <taxon>Nonomuraea</taxon>
    </lineage>
</organism>
<feature type="domain" description="Signal transduction histidine kinase subgroup 3 dimerisation and phosphoacceptor" evidence="11">
    <location>
        <begin position="185"/>
        <end position="250"/>
    </location>
</feature>
<dbReference type="InterPro" id="IPR011712">
    <property type="entry name" value="Sig_transdc_His_kin_sub3_dim/P"/>
</dbReference>
<keyword evidence="9" id="KW-0472">Membrane</keyword>
<proteinExistence type="predicted"/>
<keyword evidence="8" id="KW-0902">Two-component regulatory system</keyword>
<dbReference type="Pfam" id="PF07730">
    <property type="entry name" value="HisKA_3"/>
    <property type="match status" value="1"/>
</dbReference>
<evidence type="ECO:0000259" key="10">
    <source>
        <dbReference type="Pfam" id="PF02518"/>
    </source>
</evidence>
<dbReference type="Pfam" id="PF13796">
    <property type="entry name" value="Sensor"/>
    <property type="match status" value="1"/>
</dbReference>
<dbReference type="PANTHER" id="PTHR24421">
    <property type="entry name" value="NITRATE/NITRITE SENSOR PROTEIN NARX-RELATED"/>
    <property type="match status" value="1"/>
</dbReference>
<dbReference type="InterPro" id="IPR050482">
    <property type="entry name" value="Sensor_HK_TwoCompSys"/>
</dbReference>
<evidence type="ECO:0000313" key="13">
    <source>
        <dbReference type="EMBL" id="MFD1543947.1"/>
    </source>
</evidence>
<dbReference type="GO" id="GO:0016301">
    <property type="term" value="F:kinase activity"/>
    <property type="evidence" value="ECO:0007669"/>
    <property type="project" value="UniProtKB-KW"/>
</dbReference>
<sequence length="477" mass="52409">MLRRYGQTAVLLALILVEVPAVAASFTMLVLAFGLGVVPLLPLQVRLVRRLAEHTRGLVGEWTGSRIDSPYLPKPPPPQRQADGMYRSNRTLYKSPRVPAWNDRWKWMITDPATWRDCVWLLLDPVVKLCLLPLFLLLPDRGLRLYSLWTDLVLAATAASRLAGQVSHLQRVRNLAADTQAAEMRRIERDLHDGTQARLVAIGMTLGAVEQLVDTDPAAAKALLSKAKEASSETLTELRTVIRGIHPPVLAERGLGDAVRALAIDSPLRVSVDVELAHRPEPPVEAAAYFAVSELLSNAARHGGAATATIDISSNGPDLRISVTDDGMGGADPSKGTGLMGIERRLAAFDGVLALSSPPGGPTTVTMNMPKVLPQHWAGSLPKLPRWKAAVVAMLWLTSWCPLFPQGIVAAIFKVFGMEEKAWFLALYLPEPWQWPCILFMITLGGAMYLMAVLIPACHNRERWLAEATPRRLWFNR</sequence>
<feature type="transmembrane region" description="Helical" evidence="9">
    <location>
        <begin position="12"/>
        <end position="41"/>
    </location>
</feature>
<keyword evidence="7" id="KW-0067">ATP-binding</keyword>
<keyword evidence="6 13" id="KW-0418">Kinase</keyword>
<keyword evidence="5" id="KW-0547">Nucleotide-binding</keyword>
<keyword evidence="14" id="KW-1185">Reference proteome</keyword>
<dbReference type="Pfam" id="PF02518">
    <property type="entry name" value="HATPase_c"/>
    <property type="match status" value="1"/>
</dbReference>
<gene>
    <name evidence="13" type="ORF">ACFSJ0_43385</name>
</gene>
<dbReference type="EC" id="2.7.13.3" evidence="2"/>
<protein>
    <recommendedName>
        <fullName evidence="2">histidine kinase</fullName>
        <ecNumber evidence="2">2.7.13.3</ecNumber>
    </recommendedName>
</protein>
<evidence type="ECO:0000259" key="11">
    <source>
        <dbReference type="Pfam" id="PF07730"/>
    </source>
</evidence>
<dbReference type="InterPro" id="IPR003594">
    <property type="entry name" value="HATPase_dom"/>
</dbReference>
<dbReference type="EMBL" id="JBHUCM010000042">
    <property type="protein sequence ID" value="MFD1543947.1"/>
    <property type="molecule type" value="Genomic_DNA"/>
</dbReference>
<keyword evidence="9" id="KW-0812">Transmembrane</keyword>
<dbReference type="PANTHER" id="PTHR24421:SF10">
    <property type="entry name" value="NITRATE_NITRITE SENSOR PROTEIN NARQ"/>
    <property type="match status" value="1"/>
</dbReference>
<evidence type="ECO:0000256" key="9">
    <source>
        <dbReference type="SAM" id="Phobius"/>
    </source>
</evidence>
<evidence type="ECO:0000256" key="6">
    <source>
        <dbReference type="ARBA" id="ARBA00022777"/>
    </source>
</evidence>
<evidence type="ECO:0000259" key="12">
    <source>
        <dbReference type="Pfam" id="PF13796"/>
    </source>
</evidence>
<dbReference type="Proteomes" id="UP001597097">
    <property type="component" value="Unassembled WGS sequence"/>
</dbReference>
<evidence type="ECO:0000313" key="14">
    <source>
        <dbReference type="Proteomes" id="UP001597097"/>
    </source>
</evidence>
<feature type="transmembrane region" description="Helical" evidence="9">
    <location>
        <begin position="433"/>
        <end position="455"/>
    </location>
</feature>
<evidence type="ECO:0000256" key="7">
    <source>
        <dbReference type="ARBA" id="ARBA00022840"/>
    </source>
</evidence>
<reference evidence="14" key="1">
    <citation type="journal article" date="2019" name="Int. J. Syst. Evol. Microbiol.">
        <title>The Global Catalogue of Microorganisms (GCM) 10K type strain sequencing project: providing services to taxonomists for standard genome sequencing and annotation.</title>
        <authorList>
            <consortium name="The Broad Institute Genomics Platform"/>
            <consortium name="The Broad Institute Genome Sequencing Center for Infectious Disease"/>
            <person name="Wu L."/>
            <person name="Ma J."/>
        </authorList>
    </citation>
    <scope>NUCLEOTIDE SEQUENCE [LARGE SCALE GENOMIC DNA]</scope>
    <source>
        <strain evidence="14">CGMCC 1.15399</strain>
    </source>
</reference>
<keyword evidence="9" id="KW-1133">Transmembrane helix</keyword>
<evidence type="ECO:0000256" key="5">
    <source>
        <dbReference type="ARBA" id="ARBA00022741"/>
    </source>
</evidence>
<evidence type="ECO:0000256" key="4">
    <source>
        <dbReference type="ARBA" id="ARBA00022679"/>
    </source>
</evidence>
<name>A0ABW4GMG9_9ACTN</name>
<dbReference type="RefSeq" id="WP_219535043.1">
    <property type="nucleotide sequence ID" value="NZ_JAHKRM010000024.1"/>
</dbReference>